<accession>A0ABW0ZI32</accession>
<evidence type="ECO:0000313" key="2">
    <source>
        <dbReference type="EMBL" id="MFC5730656.1"/>
    </source>
</evidence>
<feature type="compositionally biased region" description="Low complexity" evidence="1">
    <location>
        <begin position="22"/>
        <end position="32"/>
    </location>
</feature>
<feature type="compositionally biased region" description="Basic and acidic residues" evidence="1">
    <location>
        <begin position="8"/>
        <end position="19"/>
    </location>
</feature>
<comment type="caution">
    <text evidence="2">The sequence shown here is derived from an EMBL/GenBank/DDBJ whole genome shotgun (WGS) entry which is preliminary data.</text>
</comment>
<feature type="region of interest" description="Disordered" evidence="1">
    <location>
        <begin position="169"/>
        <end position="541"/>
    </location>
</feature>
<feature type="compositionally biased region" description="Low complexity" evidence="1">
    <location>
        <begin position="290"/>
        <end position="310"/>
    </location>
</feature>
<gene>
    <name evidence="2" type="ORF">ACFPQB_17170</name>
</gene>
<proteinExistence type="predicted"/>
<dbReference type="EMBL" id="JBHSNS010000010">
    <property type="protein sequence ID" value="MFC5730656.1"/>
    <property type="molecule type" value="Genomic_DNA"/>
</dbReference>
<feature type="compositionally biased region" description="Low complexity" evidence="1">
    <location>
        <begin position="684"/>
        <end position="716"/>
    </location>
</feature>
<protein>
    <recommendedName>
        <fullName evidence="4">Syndecan 1</fullName>
    </recommendedName>
</protein>
<feature type="compositionally biased region" description="Low complexity" evidence="1">
    <location>
        <begin position="327"/>
        <end position="356"/>
    </location>
</feature>
<feature type="region of interest" description="Disordered" evidence="1">
    <location>
        <begin position="84"/>
        <end position="154"/>
    </location>
</feature>
<feature type="compositionally biased region" description="Low complexity" evidence="1">
    <location>
        <begin position="370"/>
        <end position="391"/>
    </location>
</feature>
<sequence length="745" mass="73099">MGWSWPWRRSDAAHSEVRPEQSAAGTSRTTASPPAPSPMGWAFLPPIQRQLAEPIQPLSRGFAPGAWDSPVFTGQMTHAVSDAAPQGLIDGDGGGLGTPVQRSTHGPELTLLPPPRPRAARTAPPTTEEGGDDHQAMAVADPGDRAADEPVRSLISAAPAGLPILQRAAAVTPAEPTGPAMGPDPVEVLEAADPAPVSSPTEPGAALLGDGTPDLPADGALPGSPVVAAEGLPTRPLAGPGPAAAAVQRSALTHPGRVAGERPHLGLGPPLTDVPPSAVGSPPPDPIGPAGPVGRVGPPTPAGPLLGASGYTEVALPSAPPQPTAPLPLQRAAGAEGRAASATPASADETPGGHLDPAPPAAPADGGGDADTTALAGPVAAPPAGHADAVLPTDHVASGPTETPASVVLGNTPPLQGARLSTSIQRSTALPGPGLPLSSLSVRPAGASASPDGRVVRLQRTSPTPSRPPGAAPPTTARASASSPASSAAASTSASSRGATRTPILQRSTTTPASLPPTAGQAASASAPLTPGSSPTSSLTTTAAPVVPAALSLPDALGEPVPLEPYDDGAGRGGDLAAAIAATGPEATSAAPQAAMPAAVLQRSAAPHVALKPDGAPGRHGPSDVPDPLVLPAPSAGPGPASPALALAQRATVSDAAQEPPTVVQRDEAAAPDVGAETEAPARPTGAHGAPAVAAPTATAPAPAAPQTPEQAEALARQLFPPMLRMIRSEFVVDRERRGIRTDRW</sequence>
<name>A0ABW0ZI32_9ACTN</name>
<dbReference type="RefSeq" id="WP_378527502.1">
    <property type="nucleotide sequence ID" value="NZ_JBHSNS010000010.1"/>
</dbReference>
<reference evidence="3" key="1">
    <citation type="journal article" date="2019" name="Int. J. Syst. Evol. Microbiol.">
        <title>The Global Catalogue of Microorganisms (GCM) 10K type strain sequencing project: providing services to taxonomists for standard genome sequencing and annotation.</title>
        <authorList>
            <consortium name="The Broad Institute Genomics Platform"/>
            <consortium name="The Broad Institute Genome Sequencing Center for Infectious Disease"/>
            <person name="Wu L."/>
            <person name="Ma J."/>
        </authorList>
    </citation>
    <scope>NUCLEOTIDE SEQUENCE [LARGE SCALE GENOMIC DNA]</scope>
    <source>
        <strain evidence="3">YIM 94188</strain>
    </source>
</reference>
<feature type="region of interest" description="Disordered" evidence="1">
    <location>
        <begin position="604"/>
        <end position="717"/>
    </location>
</feature>
<organism evidence="2 3">
    <name type="scientific">Nocardioides vastitatis</name>
    <dbReference type="NCBI Taxonomy" id="2568655"/>
    <lineage>
        <taxon>Bacteria</taxon>
        <taxon>Bacillati</taxon>
        <taxon>Actinomycetota</taxon>
        <taxon>Actinomycetes</taxon>
        <taxon>Propionibacteriales</taxon>
        <taxon>Nocardioidaceae</taxon>
        <taxon>Nocardioides</taxon>
    </lineage>
</organism>
<keyword evidence="3" id="KW-1185">Reference proteome</keyword>
<feature type="compositionally biased region" description="Basic and acidic residues" evidence="1">
    <location>
        <begin position="142"/>
        <end position="151"/>
    </location>
</feature>
<feature type="compositionally biased region" description="Pro residues" evidence="1">
    <location>
        <begin position="629"/>
        <end position="641"/>
    </location>
</feature>
<evidence type="ECO:0000313" key="3">
    <source>
        <dbReference type="Proteomes" id="UP001596072"/>
    </source>
</evidence>
<evidence type="ECO:0008006" key="4">
    <source>
        <dbReference type="Google" id="ProtNLM"/>
    </source>
</evidence>
<feature type="region of interest" description="Disordered" evidence="1">
    <location>
        <begin position="1"/>
        <end position="41"/>
    </location>
</feature>
<feature type="compositionally biased region" description="Low complexity" evidence="1">
    <location>
        <begin position="473"/>
        <end position="541"/>
    </location>
</feature>
<feature type="compositionally biased region" description="Low complexity" evidence="1">
    <location>
        <begin position="430"/>
        <end position="441"/>
    </location>
</feature>
<feature type="region of interest" description="Disordered" evidence="1">
    <location>
        <begin position="554"/>
        <end position="574"/>
    </location>
</feature>
<feature type="compositionally biased region" description="Polar residues" evidence="1">
    <location>
        <begin position="419"/>
        <end position="428"/>
    </location>
</feature>
<dbReference type="Proteomes" id="UP001596072">
    <property type="component" value="Unassembled WGS sequence"/>
</dbReference>
<evidence type="ECO:0000256" key="1">
    <source>
        <dbReference type="SAM" id="MobiDB-lite"/>
    </source>
</evidence>